<dbReference type="AlphaFoldDB" id="A0A383EIW4"/>
<dbReference type="GO" id="GO:0046872">
    <property type="term" value="F:metal ion binding"/>
    <property type="evidence" value="ECO:0007669"/>
    <property type="project" value="UniProtKB-KW"/>
</dbReference>
<keyword evidence="3" id="KW-0479">Metal-binding</keyword>
<feature type="non-terminal residue" evidence="7">
    <location>
        <position position="1"/>
    </location>
</feature>
<feature type="domain" description="Alcohol dehydrogenase-like C-terminal" evidence="6">
    <location>
        <begin position="4"/>
        <end position="114"/>
    </location>
</feature>
<evidence type="ECO:0000256" key="4">
    <source>
        <dbReference type="ARBA" id="ARBA00022833"/>
    </source>
</evidence>
<protein>
    <recommendedName>
        <fullName evidence="6">Alcohol dehydrogenase-like C-terminal domain-containing protein</fullName>
    </recommendedName>
</protein>
<evidence type="ECO:0000313" key="7">
    <source>
        <dbReference type="EMBL" id="SVE56807.1"/>
    </source>
</evidence>
<evidence type="ECO:0000256" key="5">
    <source>
        <dbReference type="ARBA" id="ARBA00023002"/>
    </source>
</evidence>
<gene>
    <name evidence="7" type="ORF">METZ01_LOCUS509661</name>
</gene>
<dbReference type="InterPro" id="IPR013149">
    <property type="entry name" value="ADH-like_C"/>
</dbReference>
<evidence type="ECO:0000259" key="6">
    <source>
        <dbReference type="Pfam" id="PF00107"/>
    </source>
</evidence>
<evidence type="ECO:0000256" key="3">
    <source>
        <dbReference type="ARBA" id="ARBA00022723"/>
    </source>
</evidence>
<dbReference type="PANTHER" id="PTHR43350:SF19">
    <property type="entry name" value="D-GULOSIDE 3-DEHYDROGENASE"/>
    <property type="match status" value="1"/>
</dbReference>
<proteinExistence type="inferred from homology"/>
<dbReference type="Pfam" id="PF00107">
    <property type="entry name" value="ADH_zinc_N"/>
    <property type="match status" value="1"/>
</dbReference>
<evidence type="ECO:0000256" key="1">
    <source>
        <dbReference type="ARBA" id="ARBA00001947"/>
    </source>
</evidence>
<dbReference type="SUPFAM" id="SSF51735">
    <property type="entry name" value="NAD(P)-binding Rossmann-fold domains"/>
    <property type="match status" value="1"/>
</dbReference>
<dbReference type="EMBL" id="UINC01226354">
    <property type="protein sequence ID" value="SVE56807.1"/>
    <property type="molecule type" value="Genomic_DNA"/>
</dbReference>
<comment type="similarity">
    <text evidence="2">Belongs to the zinc-containing alcohol dehydrogenase family.</text>
</comment>
<organism evidence="7">
    <name type="scientific">marine metagenome</name>
    <dbReference type="NCBI Taxonomy" id="408172"/>
    <lineage>
        <taxon>unclassified sequences</taxon>
        <taxon>metagenomes</taxon>
        <taxon>ecological metagenomes</taxon>
    </lineage>
</organism>
<reference evidence="7" key="1">
    <citation type="submission" date="2018-05" db="EMBL/GenBank/DDBJ databases">
        <authorList>
            <person name="Lanie J.A."/>
            <person name="Ng W.-L."/>
            <person name="Kazmierczak K.M."/>
            <person name="Andrzejewski T.M."/>
            <person name="Davidsen T.M."/>
            <person name="Wayne K.J."/>
            <person name="Tettelin H."/>
            <person name="Glass J.I."/>
            <person name="Rusch D."/>
            <person name="Podicherti R."/>
            <person name="Tsui H.-C.T."/>
            <person name="Winkler M.E."/>
        </authorList>
    </citation>
    <scope>NUCLEOTIDE SEQUENCE</scope>
</reference>
<dbReference type="PANTHER" id="PTHR43350">
    <property type="entry name" value="NAD-DEPENDENT ALCOHOL DEHYDROGENASE"/>
    <property type="match status" value="1"/>
</dbReference>
<keyword evidence="5" id="KW-0560">Oxidoreductase</keyword>
<dbReference type="Gene3D" id="3.40.50.720">
    <property type="entry name" value="NAD(P)-binding Rossmann-like Domain"/>
    <property type="match status" value="1"/>
</dbReference>
<keyword evidence="4" id="KW-0862">Zinc</keyword>
<comment type="cofactor">
    <cofactor evidence="1">
        <name>Zn(2+)</name>
        <dbReference type="ChEBI" id="CHEBI:29105"/>
    </cofactor>
</comment>
<evidence type="ECO:0000256" key="2">
    <source>
        <dbReference type="ARBA" id="ARBA00008072"/>
    </source>
</evidence>
<sequence length="161" mass="17699">INARYRRARVLAVDSHPWRSARALDLGAEEVLDPGDGARERLQELTGGRGVDRALDCSGAVAAHRLCIDATRRRGQVAFVGECGDDTPLRVSPDMIRKGLTLVGSWHYNLRHMEGIWKVVRNSSAALDRLISHTFPMSRVQAAFELQATGACAKVVLDPWA</sequence>
<dbReference type="GO" id="GO:0016491">
    <property type="term" value="F:oxidoreductase activity"/>
    <property type="evidence" value="ECO:0007669"/>
    <property type="project" value="UniProtKB-KW"/>
</dbReference>
<accession>A0A383EIW4</accession>
<name>A0A383EIW4_9ZZZZ</name>
<dbReference type="InterPro" id="IPR036291">
    <property type="entry name" value="NAD(P)-bd_dom_sf"/>
</dbReference>
<dbReference type="Gene3D" id="3.90.180.10">
    <property type="entry name" value="Medium-chain alcohol dehydrogenases, catalytic domain"/>
    <property type="match status" value="1"/>
</dbReference>